<proteinExistence type="predicted"/>
<comment type="caution">
    <text evidence="2">The sequence shown here is derived from an EMBL/GenBank/DDBJ whole genome shotgun (WGS) entry which is preliminary data.</text>
</comment>
<dbReference type="OrthoDB" id="3508621at2759"/>
<dbReference type="RefSeq" id="XP_018709131.1">
    <property type="nucleotide sequence ID" value="XM_018844681.1"/>
</dbReference>
<feature type="region of interest" description="Disordered" evidence="1">
    <location>
        <begin position="272"/>
        <end position="300"/>
    </location>
</feature>
<sequence>MSEDSDSDNDSNPVEVEIKAPFPMDLDAWKQYMSQQDHKNYSLTNINPKSASESTVEQFYTLKVLWMRLYSRNRLRRDLRIDEDSLSKAEAFLEDSSSWGGYKAACGNETLMSDGLFGLVQLYHRRCADGQADIPYRQHLKFPWERRPAGGEEGAGGPPSLPTESSSISTLSEVTVDATAARWQVEDEEIVNVAFVLFLNALVRATPEEDVTGDWWPCRSSFCIPNSASKAHKAYKALVDGMFRVDGASPEQIMEQARFREEFQRLRARAGLPAEATAKERAAGSAKSQRNAAPRGGYKHKAAIPNTKTITAIIEVKPMARAHYHHSWREQILVQEAAQMAAWIGVIPALLGQKPDKNGKFRRLLFSQDQREVFVTIATYTKEYIHYIMNSIDKPAYQEALLGPECFLHMQPYGPFRVDNVEHMAMLAPLLVALSYQNFVI</sequence>
<organism evidence="2 3">
    <name type="scientific">Cordyceps fumosorosea (strain ARSEF 2679)</name>
    <name type="common">Isaria fumosorosea</name>
    <dbReference type="NCBI Taxonomy" id="1081104"/>
    <lineage>
        <taxon>Eukaryota</taxon>
        <taxon>Fungi</taxon>
        <taxon>Dikarya</taxon>
        <taxon>Ascomycota</taxon>
        <taxon>Pezizomycotina</taxon>
        <taxon>Sordariomycetes</taxon>
        <taxon>Hypocreomycetidae</taxon>
        <taxon>Hypocreales</taxon>
        <taxon>Cordycipitaceae</taxon>
        <taxon>Cordyceps</taxon>
    </lineage>
</organism>
<dbReference type="Proteomes" id="UP000076744">
    <property type="component" value="Unassembled WGS sequence"/>
</dbReference>
<keyword evidence="3" id="KW-1185">Reference proteome</keyword>
<dbReference type="GeneID" id="30017366"/>
<evidence type="ECO:0000313" key="2">
    <source>
        <dbReference type="EMBL" id="OAA74173.1"/>
    </source>
</evidence>
<dbReference type="AlphaFoldDB" id="A0A168ESV7"/>
<reference evidence="2 3" key="1">
    <citation type="journal article" date="2016" name="Genome Biol. Evol.">
        <title>Divergent and convergent evolution of fungal pathogenicity.</title>
        <authorList>
            <person name="Shang Y."/>
            <person name="Xiao G."/>
            <person name="Zheng P."/>
            <person name="Cen K."/>
            <person name="Zhan S."/>
            <person name="Wang C."/>
        </authorList>
    </citation>
    <scope>NUCLEOTIDE SEQUENCE [LARGE SCALE GENOMIC DNA]</scope>
    <source>
        <strain evidence="2 3">ARSEF 2679</strain>
    </source>
</reference>
<evidence type="ECO:0000313" key="3">
    <source>
        <dbReference type="Proteomes" id="UP000076744"/>
    </source>
</evidence>
<feature type="region of interest" description="Disordered" evidence="1">
    <location>
        <begin position="147"/>
        <end position="168"/>
    </location>
</feature>
<gene>
    <name evidence="2" type="ORF">ISF_01074</name>
</gene>
<name>A0A168ESV7_CORFA</name>
<evidence type="ECO:0000256" key="1">
    <source>
        <dbReference type="SAM" id="MobiDB-lite"/>
    </source>
</evidence>
<protein>
    <submittedName>
        <fullName evidence="2">Uncharacterized protein</fullName>
    </submittedName>
</protein>
<accession>A0A168ESV7</accession>
<dbReference type="STRING" id="1081104.A0A168ESV7"/>
<dbReference type="EMBL" id="AZHB01000001">
    <property type="protein sequence ID" value="OAA74173.1"/>
    <property type="molecule type" value="Genomic_DNA"/>
</dbReference>